<dbReference type="Pfam" id="PF00005">
    <property type="entry name" value="ABC_tran"/>
    <property type="match status" value="1"/>
</dbReference>
<dbReference type="GO" id="GO:0005524">
    <property type="term" value="F:ATP binding"/>
    <property type="evidence" value="ECO:0007669"/>
    <property type="project" value="UniProtKB-KW"/>
</dbReference>
<evidence type="ECO:0000256" key="8">
    <source>
        <dbReference type="ARBA" id="ARBA00023136"/>
    </source>
</evidence>
<dbReference type="GO" id="GO:0015087">
    <property type="term" value="F:cobalt ion transmembrane transporter activity"/>
    <property type="evidence" value="ECO:0007669"/>
    <property type="project" value="UniProtKB-ARBA"/>
</dbReference>
<dbReference type="AlphaFoldDB" id="A0AAU8IFD0"/>
<dbReference type="EMBL" id="CP159510">
    <property type="protein sequence ID" value="XCJ17007.1"/>
    <property type="molecule type" value="Genomic_DNA"/>
</dbReference>
<keyword evidence="6" id="KW-0067">ATP-binding</keyword>
<evidence type="ECO:0000313" key="10">
    <source>
        <dbReference type="EMBL" id="XCJ17007.1"/>
    </source>
</evidence>
<dbReference type="PANTHER" id="PTHR43553:SF24">
    <property type="entry name" value="ENERGY-COUPLING FACTOR TRANSPORTER ATP-BINDING PROTEIN ECFA1"/>
    <property type="match status" value="1"/>
</dbReference>
<evidence type="ECO:0000259" key="9">
    <source>
        <dbReference type="PROSITE" id="PS50893"/>
    </source>
</evidence>
<dbReference type="Gene3D" id="3.40.50.300">
    <property type="entry name" value="P-loop containing nucleotide triphosphate hydrolases"/>
    <property type="match status" value="1"/>
</dbReference>
<dbReference type="FunFam" id="3.40.50.300:FF:000224">
    <property type="entry name" value="Energy-coupling factor transporter ATP-binding protein EcfA"/>
    <property type="match status" value="1"/>
</dbReference>
<reference evidence="10" key="1">
    <citation type="submission" date="2024-06" db="EMBL/GenBank/DDBJ databases">
        <authorList>
            <person name="Fan A."/>
            <person name="Zhang F.Y."/>
            <person name="Zhang L."/>
        </authorList>
    </citation>
    <scope>NUCLEOTIDE SEQUENCE</scope>
    <source>
        <strain evidence="10">Y61</strain>
    </source>
</reference>
<dbReference type="CDD" id="cd03225">
    <property type="entry name" value="ABC_cobalt_CbiO_domain1"/>
    <property type="match status" value="1"/>
</dbReference>
<accession>A0AAU8IFD0</accession>
<keyword evidence="5" id="KW-0547">Nucleotide-binding</keyword>
<dbReference type="SMART" id="SM00382">
    <property type="entry name" value="AAA"/>
    <property type="match status" value="1"/>
</dbReference>
<proteinExistence type="inferred from homology"/>
<evidence type="ECO:0000256" key="4">
    <source>
        <dbReference type="ARBA" id="ARBA00022475"/>
    </source>
</evidence>
<feature type="domain" description="ABC transporter" evidence="9">
    <location>
        <begin position="4"/>
        <end position="239"/>
    </location>
</feature>
<keyword evidence="8" id="KW-0472">Membrane</keyword>
<dbReference type="InterPro" id="IPR027417">
    <property type="entry name" value="P-loop_NTPase"/>
</dbReference>
<dbReference type="InterPro" id="IPR050095">
    <property type="entry name" value="ECF_ABC_transporter_ATP-bd"/>
</dbReference>
<evidence type="ECO:0000256" key="3">
    <source>
        <dbReference type="ARBA" id="ARBA00022448"/>
    </source>
</evidence>
<keyword evidence="3" id="KW-0813">Transport</keyword>
<keyword evidence="4" id="KW-1003">Cell membrane</keyword>
<evidence type="ECO:0000256" key="7">
    <source>
        <dbReference type="ARBA" id="ARBA00022967"/>
    </source>
</evidence>
<dbReference type="InterPro" id="IPR015856">
    <property type="entry name" value="ABC_transpr_CbiO/EcfA_su"/>
</dbReference>
<dbReference type="PANTHER" id="PTHR43553">
    <property type="entry name" value="HEAVY METAL TRANSPORTER"/>
    <property type="match status" value="1"/>
</dbReference>
<dbReference type="NCBIfam" id="NF010167">
    <property type="entry name" value="PRK13648.1"/>
    <property type="match status" value="1"/>
</dbReference>
<dbReference type="InterPro" id="IPR017871">
    <property type="entry name" value="ABC_transporter-like_CS"/>
</dbReference>
<dbReference type="PROSITE" id="PS00211">
    <property type="entry name" value="ABC_TRANSPORTER_1"/>
    <property type="match status" value="1"/>
</dbReference>
<evidence type="ECO:0000256" key="6">
    <source>
        <dbReference type="ARBA" id="ARBA00022840"/>
    </source>
</evidence>
<keyword evidence="7" id="KW-1278">Translocase</keyword>
<gene>
    <name evidence="10" type="ORF">ABNN70_00140</name>
</gene>
<dbReference type="SUPFAM" id="SSF52540">
    <property type="entry name" value="P-loop containing nucleoside triphosphate hydrolases"/>
    <property type="match status" value="1"/>
</dbReference>
<evidence type="ECO:0000256" key="5">
    <source>
        <dbReference type="ARBA" id="ARBA00022741"/>
    </source>
</evidence>
<evidence type="ECO:0000256" key="1">
    <source>
        <dbReference type="ARBA" id="ARBA00004202"/>
    </source>
</evidence>
<dbReference type="NCBIfam" id="TIGR04520">
    <property type="entry name" value="ECF_ATPase_1"/>
    <property type="match status" value="1"/>
</dbReference>
<dbReference type="PROSITE" id="PS50893">
    <property type="entry name" value="ABC_TRANSPORTER_2"/>
    <property type="match status" value="1"/>
</dbReference>
<dbReference type="InterPro" id="IPR003439">
    <property type="entry name" value="ABC_transporter-like_ATP-bd"/>
</dbReference>
<dbReference type="InterPro" id="IPR003593">
    <property type="entry name" value="AAA+_ATPase"/>
</dbReference>
<dbReference type="GO" id="GO:0042626">
    <property type="term" value="F:ATPase-coupled transmembrane transporter activity"/>
    <property type="evidence" value="ECO:0007669"/>
    <property type="project" value="TreeGrafter"/>
</dbReference>
<comment type="similarity">
    <text evidence="2">Belongs to the ABC transporter superfamily.</text>
</comment>
<dbReference type="InterPro" id="IPR030947">
    <property type="entry name" value="EcfA_1"/>
</dbReference>
<comment type="subcellular location">
    <subcellularLocation>
        <location evidence="1">Cell membrane</location>
        <topology evidence="1">Peripheral membrane protein</topology>
    </subcellularLocation>
</comment>
<evidence type="ECO:0000256" key="2">
    <source>
        <dbReference type="ARBA" id="ARBA00005417"/>
    </source>
</evidence>
<dbReference type="GO" id="GO:0016887">
    <property type="term" value="F:ATP hydrolysis activity"/>
    <property type="evidence" value="ECO:0007669"/>
    <property type="project" value="InterPro"/>
</dbReference>
<dbReference type="GO" id="GO:0043190">
    <property type="term" value="C:ATP-binding cassette (ABC) transporter complex"/>
    <property type="evidence" value="ECO:0007669"/>
    <property type="project" value="TreeGrafter"/>
</dbReference>
<name>A0AAU8IFD0_9BACL</name>
<sequence>MAIIEVRNVSFKYDRREKANTLSSVSFDVHQGEWLSVIGNNGAGKSTLARLLVGLLKPSCGTIRIKGVVLNEENKWEIRRHAGIVFQNPDNQFIGATVQDDVAFGLENINMPVKEMRVRVEEALKSVGLSQLKEADPSRLSGGQKQRVAIAGVLALKPDILILDESLVMLDPASRREMLRTLQKLRAGGRLTILSITHDMNEAAKSDRILVLKNGRLVNDGTPRQIFSTEMEMEAPFSERLRRLLLKNGRRAPRHYMTENEMVQWLCK</sequence>
<protein>
    <submittedName>
        <fullName evidence="10">Energy-coupling factor transporter ATPase</fullName>
    </submittedName>
</protein>
<organism evidence="10">
    <name type="scientific">Sporolactobacillus sp. Y61</name>
    <dbReference type="NCBI Taxonomy" id="3160863"/>
    <lineage>
        <taxon>Bacteria</taxon>
        <taxon>Bacillati</taxon>
        <taxon>Bacillota</taxon>
        <taxon>Bacilli</taxon>
        <taxon>Bacillales</taxon>
        <taxon>Sporolactobacillaceae</taxon>
        <taxon>Sporolactobacillus</taxon>
    </lineage>
</organism>
<dbReference type="RefSeq" id="WP_129929470.1">
    <property type="nucleotide sequence ID" value="NZ_CP159510.1"/>
</dbReference>